<evidence type="ECO:0000256" key="3">
    <source>
        <dbReference type="ARBA" id="ARBA00022741"/>
    </source>
</evidence>
<dbReference type="PROSITE" id="PS50011">
    <property type="entry name" value="PROTEIN_KINASE_DOM"/>
    <property type="match status" value="1"/>
</dbReference>
<evidence type="ECO:0000256" key="1">
    <source>
        <dbReference type="ARBA" id="ARBA00022527"/>
    </source>
</evidence>
<sequence length="384" mass="42204">MECVIEVDRVGAVHLGALLGHGGQAKVMECSLETPSVATVGKFYQELSWKGELNQTASHEFEMLQAAASPYVVKAYALQQVPHTAVLEKMVGGFRQVAKEAKTRTMEDRRVRTRDTDHTDLAADLMCPLQVSVLFMELCDISLQQIISQKFREAEAAFVCCSVLKALNHLHRHRILHRDVKPANILLADAGTRVVLSDFGLAAYLPTSSDTLRGPFCGTRGYTAPECSEADSLFSHEADVFALGVVLYFLLFRTYPFRSWDQCLLLGESPWSFVLEPCGRAVVYLPGCGRFASVIKQQSGQHSGPPCHSHHLDLSKSCKSWLILPTGCPCRRPLGVQLPTHPALPRSRSPASPQCSASPRVRVVSGGRTYLQIGEADEAGRCIR</sequence>
<feature type="domain" description="Protein kinase" evidence="6">
    <location>
        <begin position="13"/>
        <end position="344"/>
    </location>
</feature>
<dbReference type="SMART" id="SM00220">
    <property type="entry name" value="S_TKc"/>
    <property type="match status" value="1"/>
</dbReference>
<dbReference type="InterPro" id="IPR000719">
    <property type="entry name" value="Prot_kinase_dom"/>
</dbReference>
<keyword evidence="4" id="KW-0418">Kinase</keyword>
<gene>
    <name evidence="7" type="ORF">SCF082_LOCUS23598</name>
</gene>
<dbReference type="Gene3D" id="1.10.510.10">
    <property type="entry name" value="Transferase(Phosphotransferase) domain 1"/>
    <property type="match status" value="1"/>
</dbReference>
<dbReference type="InterPro" id="IPR011009">
    <property type="entry name" value="Kinase-like_dom_sf"/>
</dbReference>
<proteinExistence type="predicted"/>
<keyword evidence="2" id="KW-0808">Transferase</keyword>
<dbReference type="EMBL" id="CAXAMM010017224">
    <property type="protein sequence ID" value="CAK9040666.1"/>
    <property type="molecule type" value="Genomic_DNA"/>
</dbReference>
<dbReference type="PANTHER" id="PTHR24345">
    <property type="entry name" value="SERINE/THREONINE-PROTEIN KINASE PLK"/>
    <property type="match status" value="1"/>
</dbReference>
<reference evidence="7 8" key="1">
    <citation type="submission" date="2024-02" db="EMBL/GenBank/DDBJ databases">
        <authorList>
            <person name="Chen Y."/>
            <person name="Shah S."/>
            <person name="Dougan E. K."/>
            <person name="Thang M."/>
            <person name="Chan C."/>
        </authorList>
    </citation>
    <scope>NUCLEOTIDE SEQUENCE [LARGE SCALE GENOMIC DNA]</scope>
</reference>
<dbReference type="PROSITE" id="PS00108">
    <property type="entry name" value="PROTEIN_KINASE_ST"/>
    <property type="match status" value="1"/>
</dbReference>
<keyword evidence="8" id="KW-1185">Reference proteome</keyword>
<name>A0ABP0LN75_9DINO</name>
<evidence type="ECO:0000256" key="2">
    <source>
        <dbReference type="ARBA" id="ARBA00022679"/>
    </source>
</evidence>
<dbReference type="PANTHER" id="PTHR24345:SF0">
    <property type="entry name" value="CELL CYCLE SERINE_THREONINE-PROTEIN KINASE CDC5_MSD2"/>
    <property type="match status" value="1"/>
</dbReference>
<organism evidence="7 8">
    <name type="scientific">Durusdinium trenchii</name>
    <dbReference type="NCBI Taxonomy" id="1381693"/>
    <lineage>
        <taxon>Eukaryota</taxon>
        <taxon>Sar</taxon>
        <taxon>Alveolata</taxon>
        <taxon>Dinophyceae</taxon>
        <taxon>Suessiales</taxon>
        <taxon>Symbiodiniaceae</taxon>
        <taxon>Durusdinium</taxon>
    </lineage>
</organism>
<evidence type="ECO:0000256" key="5">
    <source>
        <dbReference type="ARBA" id="ARBA00022840"/>
    </source>
</evidence>
<keyword evidence="5" id="KW-0067">ATP-binding</keyword>
<dbReference type="Pfam" id="PF00069">
    <property type="entry name" value="Pkinase"/>
    <property type="match status" value="1"/>
</dbReference>
<dbReference type="InterPro" id="IPR008271">
    <property type="entry name" value="Ser/Thr_kinase_AS"/>
</dbReference>
<evidence type="ECO:0000313" key="8">
    <source>
        <dbReference type="Proteomes" id="UP001642464"/>
    </source>
</evidence>
<evidence type="ECO:0000256" key="4">
    <source>
        <dbReference type="ARBA" id="ARBA00022777"/>
    </source>
</evidence>
<dbReference type="SUPFAM" id="SSF56112">
    <property type="entry name" value="Protein kinase-like (PK-like)"/>
    <property type="match status" value="1"/>
</dbReference>
<comment type="caution">
    <text evidence="7">The sequence shown here is derived from an EMBL/GenBank/DDBJ whole genome shotgun (WGS) entry which is preliminary data.</text>
</comment>
<dbReference type="Proteomes" id="UP001642464">
    <property type="component" value="Unassembled WGS sequence"/>
</dbReference>
<keyword evidence="3" id="KW-0547">Nucleotide-binding</keyword>
<keyword evidence="1" id="KW-0723">Serine/threonine-protein kinase</keyword>
<accession>A0ABP0LN75</accession>
<evidence type="ECO:0000313" key="7">
    <source>
        <dbReference type="EMBL" id="CAK9040666.1"/>
    </source>
</evidence>
<evidence type="ECO:0000259" key="6">
    <source>
        <dbReference type="PROSITE" id="PS50011"/>
    </source>
</evidence>
<protein>
    <recommendedName>
        <fullName evidence="6">Protein kinase domain-containing protein</fullName>
    </recommendedName>
</protein>